<evidence type="ECO:0000313" key="2">
    <source>
        <dbReference type="Proteomes" id="UP000203464"/>
    </source>
</evidence>
<dbReference type="AlphaFoldDB" id="A0A238JMD4"/>
<protein>
    <submittedName>
        <fullName evidence="1">Uncharacterized protein</fullName>
    </submittedName>
</protein>
<gene>
    <name evidence="1" type="ORF">OCA8868_00324</name>
</gene>
<evidence type="ECO:0000313" key="1">
    <source>
        <dbReference type="EMBL" id="SMX31364.1"/>
    </source>
</evidence>
<name>A0A238JMD4_9RHOB</name>
<reference evidence="2" key="1">
    <citation type="submission" date="2017-05" db="EMBL/GenBank/DDBJ databases">
        <authorList>
            <person name="Rodrigo-Torres L."/>
            <person name="Arahal R. D."/>
            <person name="Lucena T."/>
        </authorList>
    </citation>
    <scope>NUCLEOTIDE SEQUENCE [LARGE SCALE GENOMIC DNA]</scope>
    <source>
        <strain evidence="2">CECT 8868</strain>
    </source>
</reference>
<organism evidence="1 2">
    <name type="scientific">Octadecabacter ascidiaceicola</name>
    <dbReference type="NCBI Taxonomy" id="1655543"/>
    <lineage>
        <taxon>Bacteria</taxon>
        <taxon>Pseudomonadati</taxon>
        <taxon>Pseudomonadota</taxon>
        <taxon>Alphaproteobacteria</taxon>
        <taxon>Rhodobacterales</taxon>
        <taxon>Roseobacteraceae</taxon>
        <taxon>Octadecabacter</taxon>
    </lineage>
</organism>
<accession>A0A238JMD4</accession>
<dbReference type="Proteomes" id="UP000203464">
    <property type="component" value="Unassembled WGS sequence"/>
</dbReference>
<proteinExistence type="predicted"/>
<keyword evidence="2" id="KW-1185">Reference proteome</keyword>
<dbReference type="EMBL" id="FXYD01000001">
    <property type="protein sequence ID" value="SMX31364.1"/>
    <property type="molecule type" value="Genomic_DNA"/>
</dbReference>
<sequence length="46" mass="5146">MMVRFFDHGESLTTTERSFKVTDRLASLGFVLAAFNALSRSCLSEC</sequence>